<dbReference type="GO" id="GO:0000145">
    <property type="term" value="C:exocyst"/>
    <property type="evidence" value="ECO:0007669"/>
    <property type="project" value="InterPro"/>
</dbReference>
<evidence type="ECO:0000313" key="4">
    <source>
        <dbReference type="RefSeq" id="XP_012683526.2"/>
    </source>
</evidence>
<dbReference type="CTD" id="565839"/>
<feature type="compositionally biased region" description="Polar residues" evidence="2">
    <location>
        <begin position="121"/>
        <end position="135"/>
    </location>
</feature>
<organism evidence="3 5">
    <name type="scientific">Clupea harengus</name>
    <name type="common">Atlantic herring</name>
    <dbReference type="NCBI Taxonomy" id="7950"/>
    <lineage>
        <taxon>Eukaryota</taxon>
        <taxon>Metazoa</taxon>
        <taxon>Chordata</taxon>
        <taxon>Craniata</taxon>
        <taxon>Vertebrata</taxon>
        <taxon>Euteleostomi</taxon>
        <taxon>Actinopterygii</taxon>
        <taxon>Neopterygii</taxon>
        <taxon>Teleostei</taxon>
        <taxon>Clupei</taxon>
        <taxon>Clupeiformes</taxon>
        <taxon>Clupeoidei</taxon>
        <taxon>Clupeidae</taxon>
        <taxon>Clupea</taxon>
    </lineage>
</organism>
<feature type="compositionally biased region" description="Basic and acidic residues" evidence="2">
    <location>
        <begin position="53"/>
        <end position="70"/>
    </location>
</feature>
<name>A0A6P8G0W8_CLUHA</name>
<gene>
    <name evidence="4 5 6" type="primary">exoc3l2b</name>
</gene>
<keyword evidence="3" id="KW-1185">Reference proteome</keyword>
<reference evidence="4 5" key="1">
    <citation type="submission" date="2025-04" db="UniProtKB">
        <authorList>
            <consortium name="RefSeq"/>
        </authorList>
    </citation>
    <scope>IDENTIFICATION</scope>
</reference>
<evidence type="ECO:0000313" key="6">
    <source>
        <dbReference type="RefSeq" id="XP_031429098.1"/>
    </source>
</evidence>
<feature type="compositionally biased region" description="Low complexity" evidence="2">
    <location>
        <begin position="105"/>
        <end position="116"/>
    </location>
</feature>
<dbReference type="Pfam" id="PF06046">
    <property type="entry name" value="Sec6"/>
    <property type="match status" value="1"/>
</dbReference>
<accession>A0A6P8G0W8</accession>
<feature type="region of interest" description="Disordered" evidence="2">
    <location>
        <begin position="190"/>
        <end position="219"/>
    </location>
</feature>
<dbReference type="FunFam" id="1.10.357.70:FF:000003">
    <property type="entry name" value="exocyst complex component 3-like protein 2"/>
    <property type="match status" value="1"/>
</dbReference>
<dbReference type="RefSeq" id="XP_031429098.1">
    <property type="nucleotide sequence ID" value="XM_031573238.2"/>
</dbReference>
<proteinExistence type="inferred from homology"/>
<dbReference type="GO" id="GO:0006887">
    <property type="term" value="P:exocytosis"/>
    <property type="evidence" value="ECO:0007669"/>
    <property type="project" value="InterPro"/>
</dbReference>
<feature type="region of interest" description="Disordered" evidence="2">
    <location>
        <begin position="43"/>
        <end position="157"/>
    </location>
</feature>
<sequence length="872" mass="97650">MPILKNLPTRLKPGRLSAEAELGSTCGEVILHNMSLDANPFAEQASEQGWQQGRHDSLLEGGVPHDRNPFDDEEDENEANEVRRGGSAKSSLKGTLDRIRGVSPLKTLGRLGKGLRMSGRSKGSATPSPQGSLGNPSPAERKKKGRRSSEGSLLRIAGRCRESLRKESLPTTDLCSDSDDQSNKRLSFLKLVGRKHKRESGMDQSSSQGPEEEPVQEVPKVKAREPLSVLEILQLVTKRDLFLADTHILELEQECADLAAATVVSQSAVGTVPEDMTSPGTKDSGRRKAKDVELLYEALKKEMWEVVRQALHSPTAGPNLGLVVQVLQQEEQADSTWASGETAAAGGARPRQLKHQWREAVAEAADGCLPQAAVVQLGELCTYLDKIKTHMLEDLKAAWLNVVPIYPKEYDAFQVYVQSYHQAVSHRLQSIADSQLHIKDIYSLLDWIYNIYSRDVLGIVSTMTPINHSKLGALLPSEATDKLELDCLNSVRGKVTNELSHLLDDEEKCWKECLNSEDCQISLADTVTQMLQEDLDRSAAISTDLGARVSQCSLNGLADFLYSFQRKVEMFLESLVWEFGEDENGYISTTIALVNCCPSFRGFVQQCQRCESAASADSAHRANASLDRVVNLGVRVLSDRLFEHIRPFFDKLVKRKWLNNPSMFEPIETIVKEHFECFSRMASPPYKLLVGEVHRRVMVEYLRALMRGRIICTSQKMRKRMAGRLRDEGKHLKMLFKDLESPSSWLDSAIPHLSEIILLEDTPSIQMEVGILVREFPDMRKKHVSALLNIRGMTRQLERQEILNIVKDMEMCESLAQLTRDHALFSEVPVTSEVRCLNMAFSRVALATSSCFSSIRLQRKRSPPREPHDDML</sequence>
<dbReference type="AlphaFoldDB" id="A0A6P8G0W8"/>
<evidence type="ECO:0000313" key="5">
    <source>
        <dbReference type="RefSeq" id="XP_031429097.1"/>
    </source>
</evidence>
<comment type="similarity">
    <text evidence="1">Belongs to the SEC6 family.</text>
</comment>
<dbReference type="Proteomes" id="UP000515152">
    <property type="component" value="Chromosome 9"/>
</dbReference>
<dbReference type="GeneTree" id="ENSGT01030000234613"/>
<evidence type="ECO:0000256" key="2">
    <source>
        <dbReference type="SAM" id="MobiDB-lite"/>
    </source>
</evidence>
<dbReference type="Gene3D" id="1.10.357.70">
    <property type="entry name" value="Exocyst complex component Sec6, C-terminal domain"/>
    <property type="match status" value="1"/>
</dbReference>
<evidence type="ECO:0000313" key="3">
    <source>
        <dbReference type="Proteomes" id="UP000515152"/>
    </source>
</evidence>
<dbReference type="OrthoDB" id="9948828at2759"/>
<dbReference type="RefSeq" id="XP_031429097.1">
    <property type="nucleotide sequence ID" value="XM_031573237.2"/>
</dbReference>
<dbReference type="RefSeq" id="XP_012683526.2">
    <property type="nucleotide sequence ID" value="XM_012828072.3"/>
</dbReference>
<protein>
    <submittedName>
        <fullName evidence="4 5">Tumor necrosis factor alpha-induced protein 2</fullName>
    </submittedName>
</protein>
<dbReference type="PANTHER" id="PTHR21292">
    <property type="entry name" value="EXOCYST COMPLEX COMPONENT SEC6-RELATED"/>
    <property type="match status" value="1"/>
</dbReference>
<dbReference type="GO" id="GO:0000149">
    <property type="term" value="F:SNARE binding"/>
    <property type="evidence" value="ECO:0007669"/>
    <property type="project" value="TreeGrafter"/>
</dbReference>
<dbReference type="InterPro" id="IPR042532">
    <property type="entry name" value="EXOC3/Sec6_C"/>
</dbReference>
<dbReference type="InterPro" id="IPR010326">
    <property type="entry name" value="EXOC3/Sec6"/>
</dbReference>
<dbReference type="GeneID" id="105900716"/>
<dbReference type="GO" id="GO:0051601">
    <property type="term" value="P:exocyst localization"/>
    <property type="evidence" value="ECO:0007669"/>
    <property type="project" value="TreeGrafter"/>
</dbReference>
<dbReference type="KEGG" id="char:105900716"/>
<dbReference type="PANTHER" id="PTHR21292:SF17">
    <property type="entry name" value="TUMOR NECROSIS FACTOR ALPHA-INDUCED PROTEIN 2 ISOFORM X1"/>
    <property type="match status" value="1"/>
</dbReference>
<evidence type="ECO:0000256" key="1">
    <source>
        <dbReference type="ARBA" id="ARBA00009447"/>
    </source>
</evidence>